<dbReference type="InterPro" id="IPR038279">
    <property type="entry name" value="Ndc10_dom2_sf"/>
</dbReference>
<evidence type="ECO:0000313" key="3">
    <source>
        <dbReference type="EMBL" id="KAF9063616.1"/>
    </source>
</evidence>
<sequence>MSSESMLFESTDGTQLQTGSSFFYNSTLNSSITFPMSKTTDSSVSGSQLQFETTPSSPASKRRRIGSGPSNLTAESSLSFNDEGPGDSIQTEVSPSLSAGDIVSLQSELDHEEDNLDLETHANRLAMQRAMQAANLKKDNYTRHVLKYMSWTDVEGKHRALENPTRRFKLTAEPITVAKVALFLEYETKRAKANSGTGTVGAESVSQTISALENHRVNHQHEKVYRDCLESQKPLRSDRRVTTFEKFAHRNEHLWASNGEKMKTQGPVSASYTPAQLKQLSVSALQPARKTRISTAKSLRDRAIILLCSTMAFRGDSVRGLEISDLGVEDLPMPAIAPGVTVKTLIAFCDNGKHNKEGRIEKHAAFRHLHPEMCAIGALAFYFFSEYHILGKSPPNFAPDFDDPDASELGDNRASLEGRKALGKWKEGRGAFENAYDDQVPIDAMLGVAMFDAQRPDSYTCSRNCLQPPPELLEALFPWVEDKMKVFENRRKDFGKRAEDYSLDQFLNLLVYLRSVLLQDAALIFAEFPACHVFTFAPFNSSVFQDWAQNSRAIVDSAEAEAREAFKNIPTNLISSLRGILVTERIESERRHQSLHQELLSAVSLNVLPATKNKSRKRKRKISTTEPLAANINTSNTHSSVYPPLPSIQVPVQPPVCESETLPSTVLKSTNTISPPSSDSLGLISSTVGSITTTIPSTILNPGITAPTAAPPMYSEEQASVDMLRQRYSEVKYTKHELWEWDRERKEHLPSYQYQKPSTLCAYWEELTVGLNGYISVQELNNRWEAQWRRNISGLKTEKCRYDRVEELIQKLRSRDNWTMDLVWRFLDARFPIPTKDVPHLRTARSFITYIQKKDGSGMNEVLTAANSYC</sequence>
<dbReference type="AlphaFoldDB" id="A0A9P5U269"/>
<dbReference type="Proteomes" id="UP000772434">
    <property type="component" value="Unassembled WGS sequence"/>
</dbReference>
<protein>
    <recommendedName>
        <fullName evidence="2">Ndc10 domain-containing protein</fullName>
    </recommendedName>
</protein>
<accession>A0A9P5U269</accession>
<proteinExistence type="predicted"/>
<dbReference type="GO" id="GO:0003677">
    <property type="term" value="F:DNA binding"/>
    <property type="evidence" value="ECO:0007669"/>
    <property type="project" value="InterPro"/>
</dbReference>
<feature type="compositionally biased region" description="Polar residues" evidence="1">
    <location>
        <begin position="88"/>
        <end position="97"/>
    </location>
</feature>
<feature type="domain" description="Ndc10" evidence="2">
    <location>
        <begin position="430"/>
        <end position="545"/>
    </location>
</feature>
<keyword evidence="4" id="KW-1185">Reference proteome</keyword>
<name>A0A9P5U269_9AGAR</name>
<dbReference type="InterPro" id="IPR031872">
    <property type="entry name" value="NDC10_II"/>
</dbReference>
<evidence type="ECO:0000259" key="2">
    <source>
        <dbReference type="Pfam" id="PF16787"/>
    </source>
</evidence>
<organism evidence="3 4">
    <name type="scientific">Rhodocollybia butyracea</name>
    <dbReference type="NCBI Taxonomy" id="206335"/>
    <lineage>
        <taxon>Eukaryota</taxon>
        <taxon>Fungi</taxon>
        <taxon>Dikarya</taxon>
        <taxon>Basidiomycota</taxon>
        <taxon>Agaricomycotina</taxon>
        <taxon>Agaricomycetes</taxon>
        <taxon>Agaricomycetidae</taxon>
        <taxon>Agaricales</taxon>
        <taxon>Marasmiineae</taxon>
        <taxon>Omphalotaceae</taxon>
        <taxon>Rhodocollybia</taxon>
    </lineage>
</organism>
<feature type="compositionally biased region" description="Polar residues" evidence="1">
    <location>
        <begin position="68"/>
        <end position="80"/>
    </location>
</feature>
<comment type="caution">
    <text evidence="3">The sequence shown here is derived from an EMBL/GenBank/DDBJ whole genome shotgun (WGS) entry which is preliminary data.</text>
</comment>
<evidence type="ECO:0000313" key="4">
    <source>
        <dbReference type="Proteomes" id="UP000772434"/>
    </source>
</evidence>
<dbReference type="OrthoDB" id="3033349at2759"/>
<feature type="compositionally biased region" description="Polar residues" evidence="1">
    <location>
        <begin position="35"/>
        <end position="59"/>
    </location>
</feature>
<dbReference type="Pfam" id="PF16787">
    <property type="entry name" value="NDC10_II"/>
    <property type="match status" value="1"/>
</dbReference>
<dbReference type="EMBL" id="JADNRY010000142">
    <property type="protein sequence ID" value="KAF9063616.1"/>
    <property type="molecule type" value="Genomic_DNA"/>
</dbReference>
<feature type="region of interest" description="Disordered" evidence="1">
    <location>
        <begin position="35"/>
        <end position="97"/>
    </location>
</feature>
<gene>
    <name evidence="3" type="ORF">BDP27DRAFT_1367866</name>
</gene>
<reference evidence="3" key="1">
    <citation type="submission" date="2020-11" db="EMBL/GenBank/DDBJ databases">
        <authorList>
            <consortium name="DOE Joint Genome Institute"/>
            <person name="Ahrendt S."/>
            <person name="Riley R."/>
            <person name="Andreopoulos W."/>
            <person name="Labutti K."/>
            <person name="Pangilinan J."/>
            <person name="Ruiz-Duenas F.J."/>
            <person name="Barrasa J.M."/>
            <person name="Sanchez-Garcia M."/>
            <person name="Camarero S."/>
            <person name="Miyauchi S."/>
            <person name="Serrano A."/>
            <person name="Linde D."/>
            <person name="Babiker R."/>
            <person name="Drula E."/>
            <person name="Ayuso-Fernandez I."/>
            <person name="Pacheco R."/>
            <person name="Padilla G."/>
            <person name="Ferreira P."/>
            <person name="Barriuso J."/>
            <person name="Kellner H."/>
            <person name="Castanera R."/>
            <person name="Alfaro M."/>
            <person name="Ramirez L."/>
            <person name="Pisabarro A.G."/>
            <person name="Kuo A."/>
            <person name="Tritt A."/>
            <person name="Lipzen A."/>
            <person name="He G."/>
            <person name="Yan M."/>
            <person name="Ng V."/>
            <person name="Cullen D."/>
            <person name="Martin F."/>
            <person name="Rosso M.-N."/>
            <person name="Henrissat B."/>
            <person name="Hibbett D."/>
            <person name="Martinez A.T."/>
            <person name="Grigoriev I.V."/>
        </authorList>
    </citation>
    <scope>NUCLEOTIDE SEQUENCE</scope>
    <source>
        <strain evidence="3">AH 40177</strain>
    </source>
</reference>
<evidence type="ECO:0000256" key="1">
    <source>
        <dbReference type="SAM" id="MobiDB-lite"/>
    </source>
</evidence>
<dbReference type="Gene3D" id="1.10.443.20">
    <property type="entry name" value="Centromere DNA-binding protein complex CBF3 subunit, domain 2"/>
    <property type="match status" value="2"/>
</dbReference>